<dbReference type="Gene3D" id="3.10.170.10">
    <property type="match status" value="1"/>
</dbReference>
<dbReference type="SUPFAM" id="SSF55486">
    <property type="entry name" value="Metalloproteases ('zincins'), catalytic domain"/>
    <property type="match status" value="1"/>
</dbReference>
<evidence type="ECO:0000259" key="17">
    <source>
        <dbReference type="Pfam" id="PF07504"/>
    </source>
</evidence>
<dbReference type="EC" id="3.4.24.-" evidence="13"/>
<dbReference type="Gene3D" id="1.10.390.10">
    <property type="entry name" value="Neutral Protease Domain 2"/>
    <property type="match status" value="1"/>
</dbReference>
<evidence type="ECO:0000259" key="16">
    <source>
        <dbReference type="Pfam" id="PF02868"/>
    </source>
</evidence>
<dbReference type="PRINTS" id="PR00730">
    <property type="entry name" value="THERMOLYSIN"/>
</dbReference>
<keyword evidence="11 13" id="KW-0482">Metalloprotease</keyword>
<evidence type="ECO:0000256" key="8">
    <source>
        <dbReference type="ARBA" id="ARBA00022801"/>
    </source>
</evidence>
<dbReference type="OrthoDB" id="291295at2"/>
<reference evidence="18 19" key="1">
    <citation type="submission" date="2014-08" db="EMBL/GenBank/DDBJ databases">
        <title>Comparative genomics of the Paenibacillus odorifer group.</title>
        <authorList>
            <person name="den Bakker H.C."/>
            <person name="Tsai Y.-C."/>
            <person name="Martin N."/>
            <person name="Korlach J."/>
            <person name="Wiedmann M."/>
        </authorList>
    </citation>
    <scope>NUCLEOTIDE SEQUENCE [LARGE SCALE GENOMIC DNA]</scope>
    <source>
        <strain evidence="18 19">DSM 15220</strain>
    </source>
</reference>
<dbReference type="InterPro" id="IPR027268">
    <property type="entry name" value="Peptidase_M4/M1_CTD_sf"/>
</dbReference>
<sequence length="534" mass="57439">MKKSLVSLLSGIVALGSFASVGIAAESTERSQPAELFTGSSPISITGQSSKAPAGDGSEDQVYNYLESVKGNLHLSSKDNIRGRFQIKEQQTNSKTGSQHYRISQYINGIPVYGADQTIHIDKSGNVTSLLGTVVEDVYQSIPQPLIQLKTISGAEAVSAAETDAAQQYGPLGEAQVAPQADLYYFIVAGEPKLAYKTEVNVLEPEPLRIRYFISAEDGSVLFKYNILENLTGTGTGVNGDTKTFETRLSGSTYQLYDNTRGKGIVTYTAKNRTSLPGTLLTSSKNVWSDRAGVDAHTYAERTYDYYLQHFGRNSLDNKGLQIRSTVHYYTSYNNAFWNGSQIVFGDGDGTVFTLLSGDLDVVGHELTHGVTENTANLEYYGEPGALNESFSDIIGNSIEGDNWLVGDDVYTPGVPGDALRSLANPTLYGQPDKYSDRYTGSDDNGGVHTNSGINNKAFYLVAQGGTFNGVTVAGIGREDAVQIYYNALVYYLTTSSDFSAARTAVIQSATELFGAGSAQVTAVTQAYNAVGVY</sequence>
<evidence type="ECO:0000256" key="7">
    <source>
        <dbReference type="ARBA" id="ARBA00022729"/>
    </source>
</evidence>
<evidence type="ECO:0000256" key="1">
    <source>
        <dbReference type="ARBA" id="ARBA00001947"/>
    </source>
</evidence>
<dbReference type="Pfam" id="PF02868">
    <property type="entry name" value="Peptidase_M4_C"/>
    <property type="match status" value="1"/>
</dbReference>
<dbReference type="RefSeq" id="WP_025706400.1">
    <property type="nucleotide sequence ID" value="NZ_CP009287.1"/>
</dbReference>
<evidence type="ECO:0000256" key="10">
    <source>
        <dbReference type="ARBA" id="ARBA00022837"/>
    </source>
</evidence>
<dbReference type="PANTHER" id="PTHR33794:SF3">
    <property type="entry name" value="NEUTRAL PROTEASE B"/>
    <property type="match status" value="1"/>
</dbReference>
<name>A0A089MC41_9BACL</name>
<gene>
    <name evidence="18" type="ORF">PGRAT_16550</name>
</gene>
<dbReference type="GO" id="GO:0006508">
    <property type="term" value="P:proteolysis"/>
    <property type="evidence" value="ECO:0007669"/>
    <property type="project" value="UniProtKB-KW"/>
</dbReference>
<keyword evidence="9 13" id="KW-0862">Zinc</keyword>
<feature type="domain" description="FTP" evidence="17">
    <location>
        <begin position="91"/>
        <end position="133"/>
    </location>
</feature>
<dbReference type="CDD" id="cd09597">
    <property type="entry name" value="M4_TLP"/>
    <property type="match status" value="1"/>
</dbReference>
<evidence type="ECO:0000256" key="12">
    <source>
        <dbReference type="PIRSR" id="PIRSR623612-1"/>
    </source>
</evidence>
<protein>
    <recommendedName>
        <fullName evidence="13">Neutral metalloproteinase</fullName>
        <ecNumber evidence="13">3.4.24.-</ecNumber>
    </recommendedName>
</protein>
<evidence type="ECO:0000256" key="4">
    <source>
        <dbReference type="ARBA" id="ARBA00022525"/>
    </source>
</evidence>
<organism evidence="18 19">
    <name type="scientific">Paenibacillus graminis</name>
    <dbReference type="NCBI Taxonomy" id="189425"/>
    <lineage>
        <taxon>Bacteria</taxon>
        <taxon>Bacillati</taxon>
        <taxon>Bacillota</taxon>
        <taxon>Bacilli</taxon>
        <taxon>Bacillales</taxon>
        <taxon>Paenibacillaceae</taxon>
        <taxon>Paenibacillus</taxon>
    </lineage>
</organism>
<dbReference type="KEGG" id="pgm:PGRAT_16550"/>
<keyword evidence="6" id="KW-0479">Metal-binding</keyword>
<keyword evidence="5 13" id="KW-0645">Protease</keyword>
<dbReference type="GO" id="GO:0046872">
    <property type="term" value="F:metal ion binding"/>
    <property type="evidence" value="ECO:0007669"/>
    <property type="project" value="UniProtKB-UniRule"/>
</dbReference>
<dbReference type="InterPro" id="IPR050728">
    <property type="entry name" value="Zinc_Metalloprotease_M4"/>
</dbReference>
<dbReference type="InterPro" id="IPR011096">
    <property type="entry name" value="FTP_domain"/>
</dbReference>
<evidence type="ECO:0000256" key="11">
    <source>
        <dbReference type="ARBA" id="ARBA00023049"/>
    </source>
</evidence>
<comment type="similarity">
    <text evidence="3 13">Belongs to the peptidase M4 family.</text>
</comment>
<feature type="compositionally biased region" description="Polar residues" evidence="14">
    <location>
        <begin position="38"/>
        <end position="51"/>
    </location>
</feature>
<dbReference type="Gene3D" id="3.10.450.40">
    <property type="match status" value="1"/>
</dbReference>
<keyword evidence="4 13" id="KW-0964">Secreted</keyword>
<feature type="active site" description="Proton donor" evidence="12">
    <location>
        <position position="449"/>
    </location>
</feature>
<dbReference type="InterPro" id="IPR001570">
    <property type="entry name" value="Peptidase_M4_C_domain"/>
</dbReference>
<dbReference type="STRING" id="189425.PGRAT_16550"/>
<dbReference type="HOGENOM" id="CLU_008590_5_2_9"/>
<evidence type="ECO:0000256" key="3">
    <source>
        <dbReference type="ARBA" id="ARBA00009388"/>
    </source>
</evidence>
<keyword evidence="19" id="KW-1185">Reference proteome</keyword>
<dbReference type="AlphaFoldDB" id="A0A089MC41"/>
<evidence type="ECO:0000313" key="18">
    <source>
        <dbReference type="EMBL" id="AIQ69058.1"/>
    </source>
</evidence>
<dbReference type="GO" id="GO:0004222">
    <property type="term" value="F:metalloendopeptidase activity"/>
    <property type="evidence" value="ECO:0007669"/>
    <property type="project" value="UniProtKB-UniRule"/>
</dbReference>
<keyword evidence="8 13" id="KW-0378">Hydrolase</keyword>
<dbReference type="Pfam" id="PF07504">
    <property type="entry name" value="FTP"/>
    <property type="match status" value="1"/>
</dbReference>
<comment type="function">
    <text evidence="13">Extracellular zinc metalloprotease.</text>
</comment>
<comment type="cofactor">
    <cofactor evidence="1 13">
        <name>Zn(2+)</name>
        <dbReference type="ChEBI" id="CHEBI:29105"/>
    </cofactor>
</comment>
<dbReference type="Pfam" id="PF01447">
    <property type="entry name" value="Peptidase_M4"/>
    <property type="match status" value="1"/>
</dbReference>
<dbReference type="FunFam" id="1.10.390.10:FF:000012">
    <property type="entry name" value="Thermolysin"/>
    <property type="match status" value="1"/>
</dbReference>
<comment type="subcellular location">
    <subcellularLocation>
        <location evidence="2 13">Secreted</location>
    </subcellularLocation>
</comment>
<feature type="domain" description="Peptidase M4" evidence="15">
    <location>
        <begin position="232"/>
        <end position="373"/>
    </location>
</feature>
<dbReference type="GO" id="GO:0005576">
    <property type="term" value="C:extracellular region"/>
    <property type="evidence" value="ECO:0007669"/>
    <property type="project" value="UniProtKB-SubCell"/>
</dbReference>
<dbReference type="MEROPS" id="M04.012"/>
<dbReference type="InterPro" id="IPR013856">
    <property type="entry name" value="Peptidase_M4_domain"/>
</dbReference>
<dbReference type="EMBL" id="CP009287">
    <property type="protein sequence ID" value="AIQ69058.1"/>
    <property type="molecule type" value="Genomic_DNA"/>
</dbReference>
<feature type="chain" id="PRO_5039754633" description="Neutral metalloproteinase" evidence="13">
    <location>
        <begin position="20"/>
        <end position="534"/>
    </location>
</feature>
<evidence type="ECO:0000256" key="13">
    <source>
        <dbReference type="RuleBase" id="RU366073"/>
    </source>
</evidence>
<dbReference type="eggNOG" id="COG3227">
    <property type="taxonomic scope" value="Bacteria"/>
</dbReference>
<accession>A0A089MC41</accession>
<proteinExistence type="inferred from homology"/>
<feature type="signal peptide" evidence="13">
    <location>
        <begin position="1"/>
        <end position="19"/>
    </location>
</feature>
<evidence type="ECO:0000259" key="15">
    <source>
        <dbReference type="Pfam" id="PF01447"/>
    </source>
</evidence>
<evidence type="ECO:0000313" key="19">
    <source>
        <dbReference type="Proteomes" id="UP000029500"/>
    </source>
</evidence>
<evidence type="ECO:0000256" key="2">
    <source>
        <dbReference type="ARBA" id="ARBA00004613"/>
    </source>
</evidence>
<feature type="active site" evidence="12">
    <location>
        <position position="366"/>
    </location>
</feature>
<feature type="domain" description="Peptidase M4 C-terminal" evidence="16">
    <location>
        <begin position="376"/>
        <end position="533"/>
    </location>
</feature>
<evidence type="ECO:0000256" key="9">
    <source>
        <dbReference type="ARBA" id="ARBA00022833"/>
    </source>
</evidence>
<dbReference type="PANTHER" id="PTHR33794">
    <property type="entry name" value="BACILLOLYSIN"/>
    <property type="match status" value="1"/>
</dbReference>
<dbReference type="Proteomes" id="UP000029500">
    <property type="component" value="Chromosome"/>
</dbReference>
<keyword evidence="7 13" id="KW-0732">Signal</keyword>
<dbReference type="InterPro" id="IPR023612">
    <property type="entry name" value="Peptidase_M4"/>
</dbReference>
<evidence type="ECO:0000256" key="5">
    <source>
        <dbReference type="ARBA" id="ARBA00022670"/>
    </source>
</evidence>
<evidence type="ECO:0000256" key="6">
    <source>
        <dbReference type="ARBA" id="ARBA00022723"/>
    </source>
</evidence>
<evidence type="ECO:0000256" key="14">
    <source>
        <dbReference type="SAM" id="MobiDB-lite"/>
    </source>
</evidence>
<feature type="region of interest" description="Disordered" evidence="14">
    <location>
        <begin position="31"/>
        <end position="57"/>
    </location>
</feature>
<keyword evidence="10" id="KW-0106">Calcium</keyword>
<dbReference type="Gene3D" id="3.10.450.490">
    <property type="match status" value="1"/>
</dbReference>